<dbReference type="Proteomes" id="UP000070501">
    <property type="component" value="Unassembled WGS sequence"/>
</dbReference>
<evidence type="ECO:0000313" key="2">
    <source>
        <dbReference type="Proteomes" id="UP000070501"/>
    </source>
</evidence>
<dbReference type="EMBL" id="KQ964246">
    <property type="protein sequence ID" value="KXJ95220.1"/>
    <property type="molecule type" value="Genomic_DNA"/>
</dbReference>
<accession>A0A136JDJ9</accession>
<evidence type="ECO:0000313" key="1">
    <source>
        <dbReference type="EMBL" id="KXJ95220.1"/>
    </source>
</evidence>
<protein>
    <submittedName>
        <fullName evidence="1">Uncharacterized protein</fullName>
    </submittedName>
</protein>
<dbReference type="InParanoid" id="A0A136JDJ9"/>
<sequence>MRDRPASRRGNRPHPCLLLCCVGDPIHESWSSSRTFCPVRVWTGFVGRYDPLGARRLHLGGCGLGQPCVMSSITHGRSRLSFANPELQIGGQLKPKKKE</sequence>
<name>A0A136JDJ9_9PEZI</name>
<proteinExistence type="predicted"/>
<dbReference type="AlphaFoldDB" id="A0A136JDJ9"/>
<organism evidence="1 2">
    <name type="scientific">Microdochium bolleyi</name>
    <dbReference type="NCBI Taxonomy" id="196109"/>
    <lineage>
        <taxon>Eukaryota</taxon>
        <taxon>Fungi</taxon>
        <taxon>Dikarya</taxon>
        <taxon>Ascomycota</taxon>
        <taxon>Pezizomycotina</taxon>
        <taxon>Sordariomycetes</taxon>
        <taxon>Xylariomycetidae</taxon>
        <taxon>Xylariales</taxon>
        <taxon>Microdochiaceae</taxon>
        <taxon>Microdochium</taxon>
    </lineage>
</organism>
<gene>
    <name evidence="1" type="ORF">Micbo1qcDRAFT_157061</name>
</gene>
<reference evidence="2" key="1">
    <citation type="submission" date="2016-02" db="EMBL/GenBank/DDBJ databases">
        <title>Draft genome sequence of Microdochium bolleyi, a fungal endophyte of beachgrass.</title>
        <authorList>
            <consortium name="DOE Joint Genome Institute"/>
            <person name="David A.S."/>
            <person name="May G."/>
            <person name="Haridas S."/>
            <person name="Lim J."/>
            <person name="Wang M."/>
            <person name="Labutti K."/>
            <person name="Lipzen A."/>
            <person name="Barry K."/>
            <person name="Grigoriev I.V."/>
        </authorList>
    </citation>
    <scope>NUCLEOTIDE SEQUENCE [LARGE SCALE GENOMIC DNA]</scope>
    <source>
        <strain evidence="2">J235TASD1</strain>
    </source>
</reference>
<keyword evidence="2" id="KW-1185">Reference proteome</keyword>